<dbReference type="EMBL" id="JABSNO010000045">
    <property type="protein sequence ID" value="NRS94100.1"/>
    <property type="molecule type" value="Genomic_DNA"/>
</dbReference>
<feature type="transmembrane region" description="Helical" evidence="1">
    <location>
        <begin position="39"/>
        <end position="58"/>
    </location>
</feature>
<dbReference type="AlphaFoldDB" id="A0A8J8GBC3"/>
<name>A0A8J8GBC3_9FLAO</name>
<comment type="caution">
    <text evidence="2">The sequence shown here is derived from an EMBL/GenBank/DDBJ whole genome shotgun (WGS) entry which is preliminary data.</text>
</comment>
<protein>
    <submittedName>
        <fullName evidence="2">Uncharacterized protein</fullName>
    </submittedName>
</protein>
<evidence type="ECO:0000313" key="3">
    <source>
        <dbReference type="Proteomes" id="UP000610746"/>
    </source>
</evidence>
<keyword evidence="1" id="KW-0812">Transmembrane</keyword>
<evidence type="ECO:0000313" key="2">
    <source>
        <dbReference type="EMBL" id="NRS94100.1"/>
    </source>
</evidence>
<keyword evidence="1" id="KW-0472">Membrane</keyword>
<organism evidence="2 3">
    <name type="scientific">Frigoriflavimonas asaccharolytica</name>
    <dbReference type="NCBI Taxonomy" id="2735899"/>
    <lineage>
        <taxon>Bacteria</taxon>
        <taxon>Pseudomonadati</taxon>
        <taxon>Bacteroidota</taxon>
        <taxon>Flavobacteriia</taxon>
        <taxon>Flavobacteriales</taxon>
        <taxon>Weeksellaceae</taxon>
        <taxon>Frigoriflavimonas</taxon>
    </lineage>
</organism>
<gene>
    <name evidence="2" type="ORF">HNQ03_003200</name>
</gene>
<sequence>MVVLIIVIQIASLVFYFKFLDEGGDYEESSNGKYTFEGCLWYFLVGLHFIFILRFIYIQINFSYVWYDQIMEFISIGISLLIVIPTFIYILLKRNRKKNKKN</sequence>
<dbReference type="Proteomes" id="UP000610746">
    <property type="component" value="Unassembled WGS sequence"/>
</dbReference>
<evidence type="ECO:0000256" key="1">
    <source>
        <dbReference type="SAM" id="Phobius"/>
    </source>
</evidence>
<keyword evidence="3" id="KW-1185">Reference proteome</keyword>
<feature type="transmembrane region" description="Helical" evidence="1">
    <location>
        <begin position="70"/>
        <end position="92"/>
    </location>
</feature>
<proteinExistence type="predicted"/>
<accession>A0A8J8GBC3</accession>
<keyword evidence="1" id="KW-1133">Transmembrane helix</keyword>
<reference evidence="2" key="1">
    <citation type="submission" date="2020-05" db="EMBL/GenBank/DDBJ databases">
        <title>Genomic Encyclopedia of Type Strains, Phase IV (KMG-V): Genome sequencing to study the core and pangenomes of soil and plant-associated prokaryotes.</title>
        <authorList>
            <person name="Whitman W."/>
        </authorList>
    </citation>
    <scope>NUCLEOTIDE SEQUENCE</scope>
    <source>
        <strain evidence="2">16F</strain>
    </source>
</reference>